<comment type="caution">
    <text evidence="2">The sequence shown here is derived from an EMBL/GenBank/DDBJ whole genome shotgun (WGS) entry which is preliminary data.</text>
</comment>
<sequence length="233" mass="24456">MSTAEATSGGTAYETVEAAVRAQLAKALGGKRGIVEAALPTIAFTVSWIVSEDLRTSLIVSIALAVVLLVARLVQRSTPQFVINSLIGIAIGAFFAARTGEAKDYYLPGILYNGGYAAAMLLSVVTRWPLVGFMIGSVTGDPTGWRKDPGIVRLCSKLTWLLMVPCLVRVVVQLPIYLIWGNDGVAAMGVAKIALGWPLQVAALGAMVLVLARGRTPIQPASPIGPLTGEKPS</sequence>
<evidence type="ECO:0000313" key="3">
    <source>
        <dbReference type="Proteomes" id="UP000248544"/>
    </source>
</evidence>
<feature type="transmembrane region" description="Helical" evidence="1">
    <location>
        <begin position="117"/>
        <end position="138"/>
    </location>
</feature>
<dbReference type="AlphaFoldDB" id="A0A2W2H004"/>
<keyword evidence="1" id="KW-1133">Transmembrane helix</keyword>
<feature type="transmembrane region" description="Helical" evidence="1">
    <location>
        <begin position="158"/>
        <end position="180"/>
    </location>
</feature>
<dbReference type="Pfam" id="PF11361">
    <property type="entry name" value="DUF3159"/>
    <property type="match status" value="1"/>
</dbReference>
<evidence type="ECO:0000313" key="2">
    <source>
        <dbReference type="EMBL" id="PZG45485.1"/>
    </source>
</evidence>
<dbReference type="EMBL" id="POUA01000106">
    <property type="protein sequence ID" value="PZG45485.1"/>
    <property type="molecule type" value="Genomic_DNA"/>
</dbReference>
<keyword evidence="1" id="KW-0472">Membrane</keyword>
<keyword evidence="3" id="KW-1185">Reference proteome</keyword>
<dbReference type="Proteomes" id="UP000248544">
    <property type="component" value="Unassembled WGS sequence"/>
</dbReference>
<keyword evidence="1" id="KW-0812">Transmembrane</keyword>
<protein>
    <submittedName>
        <fullName evidence="2">DUF3159 domain-containing protein</fullName>
    </submittedName>
</protein>
<dbReference type="RefSeq" id="WP_111168175.1">
    <property type="nucleotide sequence ID" value="NZ_POUA01000106.1"/>
</dbReference>
<accession>A0A2W2H004</accession>
<gene>
    <name evidence="2" type="ORF">C1I98_15485</name>
</gene>
<feature type="transmembrane region" description="Helical" evidence="1">
    <location>
        <begin position="186"/>
        <end position="212"/>
    </location>
</feature>
<feature type="transmembrane region" description="Helical" evidence="1">
    <location>
        <begin position="81"/>
        <end position="97"/>
    </location>
</feature>
<organism evidence="2 3">
    <name type="scientific">Spongiactinospora gelatinilytica</name>
    <dbReference type="NCBI Taxonomy" id="2666298"/>
    <lineage>
        <taxon>Bacteria</taxon>
        <taxon>Bacillati</taxon>
        <taxon>Actinomycetota</taxon>
        <taxon>Actinomycetes</taxon>
        <taxon>Streptosporangiales</taxon>
        <taxon>Streptosporangiaceae</taxon>
        <taxon>Spongiactinospora</taxon>
    </lineage>
</organism>
<evidence type="ECO:0000256" key="1">
    <source>
        <dbReference type="SAM" id="Phobius"/>
    </source>
</evidence>
<reference evidence="2 3" key="1">
    <citation type="submission" date="2018-01" db="EMBL/GenBank/DDBJ databases">
        <title>Draft genome sequence of Sphaerisporangium sp. 7K107.</title>
        <authorList>
            <person name="Sahin N."/>
            <person name="Saygin H."/>
            <person name="Ay H."/>
        </authorList>
    </citation>
    <scope>NUCLEOTIDE SEQUENCE [LARGE SCALE GENOMIC DNA]</scope>
    <source>
        <strain evidence="2 3">7K107</strain>
    </source>
</reference>
<name>A0A2W2H004_9ACTN</name>
<dbReference type="InterPro" id="IPR016566">
    <property type="entry name" value="UCP010219"/>
</dbReference>
<proteinExistence type="predicted"/>
<feature type="transmembrane region" description="Helical" evidence="1">
    <location>
        <begin position="56"/>
        <end position="74"/>
    </location>
</feature>